<accession>A0AAX3Y417</accession>
<organism evidence="1 2">
    <name type="scientific">Vibrio phage PVP-XSN</name>
    <dbReference type="NCBI Taxonomy" id="3056214"/>
    <lineage>
        <taxon>Viruses</taxon>
        <taxon>Duplodnaviria</taxon>
        <taxon>Heunggongvirae</taxon>
        <taxon>Uroviricota</taxon>
        <taxon>Caudoviricetes</taxon>
    </lineage>
</organism>
<evidence type="ECO:0000313" key="2">
    <source>
        <dbReference type="Proteomes" id="UP001431754"/>
    </source>
</evidence>
<evidence type="ECO:0008006" key="3">
    <source>
        <dbReference type="Google" id="ProtNLM"/>
    </source>
</evidence>
<protein>
    <recommendedName>
        <fullName evidence="3">Tail protein</fullName>
    </recommendedName>
</protein>
<gene>
    <name evidence="1" type="ORF">PVP_XSN000021</name>
</gene>
<sequence length="69" mass="7812">MANTYTTVQGDTWDVVSLKNYDSELFTDKLVAANFQYRNVGIFGSGTVLNVPEVTQSQKQSNNLPPWRR</sequence>
<evidence type="ECO:0000313" key="1">
    <source>
        <dbReference type="EMBL" id="WJZ70000.1"/>
    </source>
</evidence>
<proteinExistence type="predicted"/>
<reference evidence="1" key="1">
    <citation type="submission" date="2023-04" db="EMBL/GenBank/DDBJ databases">
        <title>Virulent bacteriophage PVP-XSN from an Vibrio parahaemolyticus isolate: Characterization and complete genome sequence.</title>
        <authorList>
            <person name="Qi T."/>
            <person name="Lyu S."/>
            <person name="Liu L."/>
            <person name="Guo Q."/>
            <person name="Shen W."/>
            <person name="Han M."/>
            <person name="Xiong F."/>
            <person name="Lou B."/>
            <person name="Xu H."/>
        </authorList>
    </citation>
    <scope>NUCLEOTIDE SEQUENCE</scope>
</reference>
<dbReference type="EMBL" id="OQ851295">
    <property type="protein sequence ID" value="WJZ70000.1"/>
    <property type="molecule type" value="Genomic_DNA"/>
</dbReference>
<dbReference type="Proteomes" id="UP001431754">
    <property type="component" value="Segment"/>
</dbReference>
<name>A0AAX3Y417_9CAUD</name>